<keyword evidence="2 8" id="KW-0489">Methyltransferase</keyword>
<sequence length="447" mass="49955">MNRLLHGFLAKFIAKGDLTIIDHTGRAERFGDGSGQKLVVRFNSAAAERAAAANPALKLGEGYMEGEIDMLEGTVFDLIMLAHANAGRGLMPAVWMKAFERMRIATRRLSQINTPLISRGNVRRHYDLSADLYRSFLDPDMQYSCAYFPTPDITLARAQLLKKRHIAAKMLLTDGMDVLDIGCGWGGMALYLAQVAGARVDGVTLSREQLAVAQRRARHDGVGGRASFHLQDYRDIDRDYDRIVSVGMFEHVGINHYHSFFASAARLLRPDGKMLLHTIGRASPPGATNPFLRRYIFPGGYIPALSEVMRAVEKSGLFVTDIEILRLHYAETLKAWRSAFMANRDRMKELYDEAFCRMWEFYLAGSEASFREGDMVVFQLQLAHGADEVPVTRDYIARAEERLAGLEAERGLPPPAWPEDWPENWLEGGRLAPPEPDVRPARGAATG</sequence>
<gene>
    <name evidence="8" type="ORF">JHW45_16275</name>
</gene>
<evidence type="ECO:0000256" key="1">
    <source>
        <dbReference type="ARBA" id="ARBA00010815"/>
    </source>
</evidence>
<dbReference type="InterPro" id="IPR057206">
    <property type="entry name" value="DUF7884"/>
</dbReference>
<keyword evidence="3" id="KW-0808">Transferase</keyword>
<dbReference type="CDD" id="cd02440">
    <property type="entry name" value="AdoMet_MTases"/>
    <property type="match status" value="1"/>
</dbReference>
<feature type="region of interest" description="Disordered" evidence="6">
    <location>
        <begin position="408"/>
        <end position="447"/>
    </location>
</feature>
<comment type="similarity">
    <text evidence="1">Belongs to the CFA/CMAS family.</text>
</comment>
<evidence type="ECO:0000313" key="8">
    <source>
        <dbReference type="EMBL" id="WCR10579.1"/>
    </source>
</evidence>
<dbReference type="Pfam" id="PF02353">
    <property type="entry name" value="CMAS"/>
    <property type="match status" value="1"/>
</dbReference>
<keyword evidence="5" id="KW-0443">Lipid metabolism</keyword>
<keyword evidence="9" id="KW-1185">Reference proteome</keyword>
<dbReference type="EMBL" id="CP067134">
    <property type="protein sequence ID" value="WCR10579.1"/>
    <property type="molecule type" value="Genomic_DNA"/>
</dbReference>
<feature type="domain" description="DUF7884" evidence="7">
    <location>
        <begin position="25"/>
        <end position="87"/>
    </location>
</feature>
<evidence type="ECO:0000256" key="4">
    <source>
        <dbReference type="ARBA" id="ARBA00022691"/>
    </source>
</evidence>
<dbReference type="PIRSF" id="PIRSF003085">
    <property type="entry name" value="CMAS"/>
    <property type="match status" value="1"/>
</dbReference>
<evidence type="ECO:0000259" key="7">
    <source>
        <dbReference type="Pfam" id="PF25371"/>
    </source>
</evidence>
<accession>A0ABY7SUR1</accession>
<dbReference type="SUPFAM" id="SSF53335">
    <property type="entry name" value="S-adenosyl-L-methionine-dependent methyltransferases"/>
    <property type="match status" value="1"/>
</dbReference>
<dbReference type="Proteomes" id="UP001218412">
    <property type="component" value="Chromosome"/>
</dbReference>
<protein>
    <submittedName>
        <fullName evidence="8">Class I SAM-dependent methyltransferase</fullName>
    </submittedName>
</protein>
<dbReference type="PANTHER" id="PTHR43667:SF1">
    <property type="entry name" value="CYCLOPROPANE-FATTY-ACYL-PHOSPHOLIPID SYNTHASE"/>
    <property type="match status" value="1"/>
</dbReference>
<keyword evidence="4" id="KW-0949">S-adenosyl-L-methionine</keyword>
<evidence type="ECO:0000256" key="6">
    <source>
        <dbReference type="SAM" id="MobiDB-lite"/>
    </source>
</evidence>
<name>A0ABY7SUR1_9RHOB</name>
<dbReference type="InterPro" id="IPR050723">
    <property type="entry name" value="CFA/CMAS"/>
</dbReference>
<evidence type="ECO:0000256" key="2">
    <source>
        <dbReference type="ARBA" id="ARBA00022603"/>
    </source>
</evidence>
<dbReference type="Gene3D" id="3.40.50.150">
    <property type="entry name" value="Vaccinia Virus protein VP39"/>
    <property type="match status" value="1"/>
</dbReference>
<dbReference type="Pfam" id="PF25371">
    <property type="entry name" value="DUF7884"/>
    <property type="match status" value="1"/>
</dbReference>
<dbReference type="PANTHER" id="PTHR43667">
    <property type="entry name" value="CYCLOPROPANE-FATTY-ACYL-PHOSPHOLIPID SYNTHASE"/>
    <property type="match status" value="1"/>
</dbReference>
<dbReference type="InterPro" id="IPR003333">
    <property type="entry name" value="CMAS"/>
</dbReference>
<dbReference type="InterPro" id="IPR029063">
    <property type="entry name" value="SAM-dependent_MTases_sf"/>
</dbReference>
<reference evidence="8 9" key="1">
    <citation type="submission" date="2021-01" db="EMBL/GenBank/DDBJ databases">
        <title>Biogeographic distribution of Paracoccus.</title>
        <authorList>
            <person name="Hollensteiner J."/>
            <person name="Leineberger J."/>
            <person name="Brinkhoff T."/>
            <person name="Daniel R."/>
        </authorList>
    </citation>
    <scope>NUCLEOTIDE SEQUENCE [LARGE SCALE GENOMIC DNA]</scope>
    <source>
        <strain evidence="8 9">LMG25392</strain>
    </source>
</reference>
<dbReference type="GO" id="GO:0008168">
    <property type="term" value="F:methyltransferase activity"/>
    <property type="evidence" value="ECO:0007669"/>
    <property type="project" value="UniProtKB-KW"/>
</dbReference>
<evidence type="ECO:0000313" key="9">
    <source>
        <dbReference type="Proteomes" id="UP001218412"/>
    </source>
</evidence>
<proteinExistence type="inferred from homology"/>
<dbReference type="RefSeq" id="WP_272858640.1">
    <property type="nucleotide sequence ID" value="NZ_CP067134.1"/>
</dbReference>
<evidence type="ECO:0000256" key="5">
    <source>
        <dbReference type="ARBA" id="ARBA00023098"/>
    </source>
</evidence>
<dbReference type="GO" id="GO:0032259">
    <property type="term" value="P:methylation"/>
    <property type="evidence" value="ECO:0007669"/>
    <property type="project" value="UniProtKB-KW"/>
</dbReference>
<organism evidence="8 9">
    <name type="scientific">Paracoccus stylophorae</name>
    <dbReference type="NCBI Taxonomy" id="659350"/>
    <lineage>
        <taxon>Bacteria</taxon>
        <taxon>Pseudomonadati</taxon>
        <taxon>Pseudomonadota</taxon>
        <taxon>Alphaproteobacteria</taxon>
        <taxon>Rhodobacterales</taxon>
        <taxon>Paracoccaceae</taxon>
        <taxon>Paracoccus</taxon>
    </lineage>
</organism>
<evidence type="ECO:0000256" key="3">
    <source>
        <dbReference type="ARBA" id="ARBA00022679"/>
    </source>
</evidence>